<sequence length="410" mass="45396">MNQNIKRTLLSPNALSELLKFKKFEFNARKRRLAAAHTIWDLRDIAKARTPKGPFDYTDGGAELEISLNRSREVFSNIEFAPKILQDVSTISTKAKVLGNTFALPFGMAPTGFTRMMHAEGELAVAKAAAKFGIPYSLSTVGTTSIEDVVSAAPNGVNWFQLYMWKDRDASMQLVERAKQAGVTNLILTVDVPVAGARLRDVRNGLTVPPTLSLSTIIDAIPRREWWWNFLTTKPLEFASMSNWNGTVAELLDYMFDPTMTFEDLKWLRKNWDGTLTIKGIQTLDDAKKAAKYGADAVILSNHGGRQLDRAPVPLMLVERVSKELKKDVEVHLDSGIMSGADIVAAIALGADFTYIGKAYLYGLMAGGQEGVERCLSIIESQIIRTMKLLGAKDLSELTPKHVGFLNRLQ</sequence>
<name>A0A094PLZ2_9ZZZZ</name>
<evidence type="ECO:0000256" key="4">
    <source>
        <dbReference type="ARBA" id="ARBA00023002"/>
    </source>
</evidence>
<dbReference type="FunFam" id="3.20.20.70:FF:000029">
    <property type="entry name" value="L-lactate dehydrogenase"/>
    <property type="match status" value="1"/>
</dbReference>
<reference evidence="7" key="1">
    <citation type="submission" date="2014-06" db="EMBL/GenBank/DDBJ databases">
        <title>Key roles for freshwater Actinobacteria revealed by deep metagenomic sequencing.</title>
        <authorList>
            <person name="Ghai R."/>
            <person name="Mizuno C.M."/>
            <person name="Picazo A."/>
            <person name="Camacho A."/>
            <person name="Rodriguez-Valera F."/>
        </authorList>
    </citation>
    <scope>NUCLEOTIDE SEQUENCE</scope>
</reference>
<proteinExistence type="inferred from homology"/>
<dbReference type="Gene3D" id="3.20.20.70">
    <property type="entry name" value="Aldolase class I"/>
    <property type="match status" value="1"/>
</dbReference>
<evidence type="ECO:0000256" key="1">
    <source>
        <dbReference type="ARBA" id="ARBA00001917"/>
    </source>
</evidence>
<comment type="cofactor">
    <cofactor evidence="1">
        <name>FMN</name>
        <dbReference type="ChEBI" id="CHEBI:58210"/>
    </cofactor>
</comment>
<dbReference type="InterPro" id="IPR000262">
    <property type="entry name" value="FMN-dep_DH"/>
</dbReference>
<dbReference type="SUPFAM" id="SSF51395">
    <property type="entry name" value="FMN-linked oxidoreductases"/>
    <property type="match status" value="1"/>
</dbReference>
<dbReference type="AlphaFoldDB" id="A0A094PLZ2"/>
<comment type="similarity">
    <text evidence="5">Belongs to the FMN-dependent alpha-hydroxy acid dehydrogenase family.</text>
</comment>
<evidence type="ECO:0000256" key="5">
    <source>
        <dbReference type="ARBA" id="ARBA00024042"/>
    </source>
</evidence>
<dbReference type="Pfam" id="PF01070">
    <property type="entry name" value="FMN_dh"/>
    <property type="match status" value="1"/>
</dbReference>
<dbReference type="PIRSF" id="PIRSF000138">
    <property type="entry name" value="Al-hdrx_acd_dh"/>
    <property type="match status" value="1"/>
</dbReference>
<dbReference type="GO" id="GO:0010181">
    <property type="term" value="F:FMN binding"/>
    <property type="evidence" value="ECO:0007669"/>
    <property type="project" value="InterPro"/>
</dbReference>
<dbReference type="EMBL" id="JNSL01000223">
    <property type="protein sequence ID" value="KGA12102.1"/>
    <property type="molecule type" value="Genomic_DNA"/>
</dbReference>
<protein>
    <recommendedName>
        <fullName evidence="6">FMN hydroxy acid dehydrogenase domain-containing protein</fullName>
    </recommendedName>
</protein>
<dbReference type="GO" id="GO:0016614">
    <property type="term" value="F:oxidoreductase activity, acting on CH-OH group of donors"/>
    <property type="evidence" value="ECO:0007669"/>
    <property type="project" value="UniProtKB-ARBA"/>
</dbReference>
<keyword evidence="4" id="KW-0560">Oxidoreductase</keyword>
<keyword evidence="2" id="KW-0285">Flavoprotein</keyword>
<dbReference type="PROSITE" id="PS00557">
    <property type="entry name" value="FMN_HYDROXY_ACID_DH_1"/>
    <property type="match status" value="1"/>
</dbReference>
<dbReference type="CDD" id="cd02809">
    <property type="entry name" value="alpha_hydroxyacid_oxid_FMN"/>
    <property type="match status" value="1"/>
</dbReference>
<feature type="domain" description="FMN hydroxy acid dehydrogenase" evidence="6">
    <location>
        <begin position="31"/>
        <end position="408"/>
    </location>
</feature>
<keyword evidence="3" id="KW-0288">FMN</keyword>
<evidence type="ECO:0000313" key="7">
    <source>
        <dbReference type="EMBL" id="KGA12102.1"/>
    </source>
</evidence>
<dbReference type="InterPro" id="IPR037396">
    <property type="entry name" value="FMN_HAD"/>
</dbReference>
<dbReference type="PANTHER" id="PTHR10578">
    <property type="entry name" value="S -2-HYDROXY-ACID OXIDASE-RELATED"/>
    <property type="match status" value="1"/>
</dbReference>
<evidence type="ECO:0000256" key="2">
    <source>
        <dbReference type="ARBA" id="ARBA00022630"/>
    </source>
</evidence>
<dbReference type="PROSITE" id="PS51349">
    <property type="entry name" value="FMN_HYDROXY_ACID_DH_2"/>
    <property type="match status" value="1"/>
</dbReference>
<gene>
    <name evidence="7" type="ORF">GM51_21890</name>
</gene>
<dbReference type="InterPro" id="IPR012133">
    <property type="entry name" value="Alpha-hydoxy_acid_DH_FMN"/>
</dbReference>
<comment type="caution">
    <text evidence="7">The sequence shown here is derived from an EMBL/GenBank/DDBJ whole genome shotgun (WGS) entry which is preliminary data.</text>
</comment>
<accession>A0A094PLZ2</accession>
<dbReference type="InterPro" id="IPR013785">
    <property type="entry name" value="Aldolase_TIM"/>
</dbReference>
<dbReference type="PANTHER" id="PTHR10578:SF107">
    <property type="entry name" value="2-HYDROXYACID OXIDASE 1"/>
    <property type="match status" value="1"/>
</dbReference>
<dbReference type="InterPro" id="IPR008259">
    <property type="entry name" value="FMN_hydac_DH_AS"/>
</dbReference>
<evidence type="ECO:0000259" key="6">
    <source>
        <dbReference type="PROSITE" id="PS51349"/>
    </source>
</evidence>
<organism evidence="7">
    <name type="scientific">freshwater metagenome</name>
    <dbReference type="NCBI Taxonomy" id="449393"/>
    <lineage>
        <taxon>unclassified sequences</taxon>
        <taxon>metagenomes</taxon>
        <taxon>ecological metagenomes</taxon>
    </lineage>
</organism>
<evidence type="ECO:0000256" key="3">
    <source>
        <dbReference type="ARBA" id="ARBA00022643"/>
    </source>
</evidence>